<reference evidence="2" key="1">
    <citation type="submission" date="2021-03" db="EMBL/GenBank/DDBJ databases">
        <title>Draft genome sequence of rust myrtle Austropuccinia psidii MF-1, a brazilian biotype.</title>
        <authorList>
            <person name="Quecine M.C."/>
            <person name="Pachon D.M.R."/>
            <person name="Bonatelli M.L."/>
            <person name="Correr F.H."/>
            <person name="Franceschini L.M."/>
            <person name="Leite T.F."/>
            <person name="Margarido G.R.A."/>
            <person name="Almeida C.A."/>
            <person name="Ferrarezi J.A."/>
            <person name="Labate C.A."/>
        </authorList>
    </citation>
    <scope>NUCLEOTIDE SEQUENCE</scope>
    <source>
        <strain evidence="2">MF-1</strain>
    </source>
</reference>
<protein>
    <submittedName>
        <fullName evidence="2">Uncharacterized protein</fullName>
    </submittedName>
</protein>
<dbReference type="Proteomes" id="UP000765509">
    <property type="component" value="Unassembled WGS sequence"/>
</dbReference>
<evidence type="ECO:0000313" key="2">
    <source>
        <dbReference type="EMBL" id="MBW0555783.1"/>
    </source>
</evidence>
<gene>
    <name evidence="2" type="ORF">O181_095498</name>
</gene>
<dbReference type="AlphaFoldDB" id="A0A9Q3PB99"/>
<feature type="compositionally biased region" description="Polar residues" evidence="1">
    <location>
        <begin position="1"/>
        <end position="10"/>
    </location>
</feature>
<accession>A0A9Q3PB99</accession>
<name>A0A9Q3PB99_9BASI</name>
<sequence length="68" mass="7631">MPPTRPSHQPNHQHHLPSLRSCSTLTTPYASEPPPHLLCFLQSLRSHGSLMICLRCRPQPPLHLLPPA</sequence>
<feature type="region of interest" description="Disordered" evidence="1">
    <location>
        <begin position="1"/>
        <end position="27"/>
    </location>
</feature>
<dbReference type="EMBL" id="AVOT02062904">
    <property type="protein sequence ID" value="MBW0555783.1"/>
    <property type="molecule type" value="Genomic_DNA"/>
</dbReference>
<keyword evidence="3" id="KW-1185">Reference proteome</keyword>
<proteinExistence type="predicted"/>
<comment type="caution">
    <text evidence="2">The sequence shown here is derived from an EMBL/GenBank/DDBJ whole genome shotgun (WGS) entry which is preliminary data.</text>
</comment>
<evidence type="ECO:0000313" key="3">
    <source>
        <dbReference type="Proteomes" id="UP000765509"/>
    </source>
</evidence>
<evidence type="ECO:0000256" key="1">
    <source>
        <dbReference type="SAM" id="MobiDB-lite"/>
    </source>
</evidence>
<organism evidence="2 3">
    <name type="scientific">Austropuccinia psidii MF-1</name>
    <dbReference type="NCBI Taxonomy" id="1389203"/>
    <lineage>
        <taxon>Eukaryota</taxon>
        <taxon>Fungi</taxon>
        <taxon>Dikarya</taxon>
        <taxon>Basidiomycota</taxon>
        <taxon>Pucciniomycotina</taxon>
        <taxon>Pucciniomycetes</taxon>
        <taxon>Pucciniales</taxon>
        <taxon>Sphaerophragmiaceae</taxon>
        <taxon>Austropuccinia</taxon>
    </lineage>
</organism>